<evidence type="ECO:0000313" key="19">
    <source>
        <dbReference type="EMBL" id="MFM0522430.1"/>
    </source>
</evidence>
<evidence type="ECO:0000256" key="2">
    <source>
        <dbReference type="ARBA" id="ARBA00011910"/>
    </source>
</evidence>
<dbReference type="InterPro" id="IPR013013">
    <property type="entry name" value="PTS_EIIC_1"/>
</dbReference>
<dbReference type="RefSeq" id="WP_250485299.1">
    <property type="nucleotide sequence ID" value="NZ_JAQQDB010000051.1"/>
</dbReference>
<dbReference type="InterPro" id="IPR003352">
    <property type="entry name" value="PTS_EIIC"/>
</dbReference>
<feature type="domain" description="PTS EIIC type-1" evidence="18">
    <location>
        <begin position="3"/>
        <end position="392"/>
    </location>
</feature>
<keyword evidence="20" id="KW-1185">Reference proteome</keyword>
<evidence type="ECO:0000256" key="12">
    <source>
        <dbReference type="ARBA" id="ARBA00023136"/>
    </source>
</evidence>
<feature type="transmembrane region" description="Helical" evidence="16">
    <location>
        <begin position="279"/>
        <end position="297"/>
    </location>
</feature>
<keyword evidence="10" id="KW-0418">Kinase</keyword>
<dbReference type="Pfam" id="PF00367">
    <property type="entry name" value="PTS_EIIB"/>
    <property type="match status" value="1"/>
</dbReference>
<evidence type="ECO:0000256" key="4">
    <source>
        <dbReference type="ARBA" id="ARBA00022448"/>
    </source>
</evidence>
<keyword evidence="8" id="KW-0598">Phosphotransferase system</keyword>
<comment type="subcellular location">
    <subcellularLocation>
        <location evidence="1">Cell membrane</location>
        <topology evidence="1">Multi-pass membrane protein</topology>
    </subcellularLocation>
</comment>
<evidence type="ECO:0000256" key="14">
    <source>
        <dbReference type="ARBA" id="ARBA00047336"/>
    </source>
</evidence>
<dbReference type="InterPro" id="IPR001996">
    <property type="entry name" value="PTS_IIB_1"/>
</dbReference>
<reference evidence="19 20" key="1">
    <citation type="journal article" date="2024" name="Chem. Sci.">
        <title>Discovery of megapolipeptins by genome mining of a Burkholderiales bacteria collection.</title>
        <authorList>
            <person name="Paulo B.S."/>
            <person name="Recchia M.J.J."/>
            <person name="Lee S."/>
            <person name="Fergusson C.H."/>
            <person name="Romanowski S.B."/>
            <person name="Hernandez A."/>
            <person name="Krull N."/>
            <person name="Liu D.Y."/>
            <person name="Cavanagh H."/>
            <person name="Bos A."/>
            <person name="Gray C.A."/>
            <person name="Murphy B.T."/>
            <person name="Linington R.G."/>
            <person name="Eustaquio A.S."/>
        </authorList>
    </citation>
    <scope>NUCLEOTIDE SEQUENCE [LARGE SCALE GENOMIC DNA]</scope>
    <source>
        <strain evidence="19 20">RL17-374-BIF-D</strain>
    </source>
</reference>
<feature type="transmembrane region" description="Helical" evidence="16">
    <location>
        <begin position="80"/>
        <end position="98"/>
    </location>
</feature>
<dbReference type="Gene3D" id="3.30.1360.60">
    <property type="entry name" value="Glucose permease domain IIB"/>
    <property type="match status" value="2"/>
</dbReference>
<dbReference type="PANTHER" id="PTHR30009:SF20">
    <property type="entry name" value="PTS SYSTEM GLUCOSE-SPECIFIC EIICB COMPONENT-RELATED"/>
    <property type="match status" value="1"/>
</dbReference>
<dbReference type="EC" id="2.7.1.199" evidence="2"/>
<feature type="transmembrane region" description="Helical" evidence="16">
    <location>
        <begin position="250"/>
        <end position="272"/>
    </location>
</feature>
<evidence type="ECO:0000256" key="15">
    <source>
        <dbReference type="PROSITE-ProRule" id="PRU00421"/>
    </source>
</evidence>
<comment type="caution">
    <text evidence="15">Lacks conserved residue(s) required for the propagation of feature annotation.</text>
</comment>
<keyword evidence="4" id="KW-0813">Transport</keyword>
<keyword evidence="9 16" id="KW-0812">Transmembrane</keyword>
<evidence type="ECO:0000256" key="7">
    <source>
        <dbReference type="ARBA" id="ARBA00022679"/>
    </source>
</evidence>
<feature type="transmembrane region" description="Helical" evidence="16">
    <location>
        <begin position="110"/>
        <end position="132"/>
    </location>
</feature>
<dbReference type="PROSITE" id="PS01035">
    <property type="entry name" value="PTS_EIIB_TYPE_1_CYS"/>
    <property type="match status" value="1"/>
</dbReference>
<feature type="domain" description="PTS EIIB type-1" evidence="17">
    <location>
        <begin position="405"/>
        <end position="486"/>
    </location>
</feature>
<dbReference type="SUPFAM" id="SSF55604">
    <property type="entry name" value="Glucose permease domain IIB"/>
    <property type="match status" value="2"/>
</dbReference>
<evidence type="ECO:0000256" key="10">
    <source>
        <dbReference type="ARBA" id="ARBA00022777"/>
    </source>
</evidence>
<dbReference type="NCBIfam" id="TIGR02002">
    <property type="entry name" value="PTS-II-BC-glcB"/>
    <property type="match status" value="1"/>
</dbReference>
<evidence type="ECO:0000256" key="13">
    <source>
        <dbReference type="ARBA" id="ARBA00032303"/>
    </source>
</evidence>
<keyword evidence="12 16" id="KW-0472">Membrane</keyword>
<dbReference type="PROSITE" id="PS51098">
    <property type="entry name" value="PTS_EIIB_TYPE_1"/>
    <property type="match status" value="2"/>
</dbReference>
<dbReference type="PROSITE" id="PS51103">
    <property type="entry name" value="PTS_EIIC_TYPE_1"/>
    <property type="match status" value="1"/>
</dbReference>
<keyword evidence="5" id="KW-1003">Cell membrane</keyword>
<gene>
    <name evidence="19" type="primary">ptsG</name>
    <name evidence="19" type="ORF">PQR08_33950</name>
</gene>
<comment type="caution">
    <text evidence="19">The sequence shown here is derived from an EMBL/GenBank/DDBJ whole genome shotgun (WGS) entry which is preliminary data.</text>
</comment>
<keyword evidence="6 19" id="KW-0762">Sugar transport</keyword>
<dbReference type="InterPro" id="IPR050429">
    <property type="entry name" value="PTS_Glucose_EIICBA"/>
</dbReference>
<evidence type="ECO:0000256" key="1">
    <source>
        <dbReference type="ARBA" id="ARBA00004651"/>
    </source>
</evidence>
<keyword evidence="7 19" id="KW-0808">Transferase</keyword>
<feature type="domain" description="PTS EIIB type-1" evidence="17">
    <location>
        <begin position="517"/>
        <end position="591"/>
    </location>
</feature>
<evidence type="ECO:0000256" key="3">
    <source>
        <dbReference type="ARBA" id="ARBA00021468"/>
    </source>
</evidence>
<name>A0ABW9CXL4_9BURK</name>
<evidence type="ECO:0000256" key="16">
    <source>
        <dbReference type="SAM" id="Phobius"/>
    </source>
</evidence>
<dbReference type="InterPro" id="IPR011299">
    <property type="entry name" value="PTS_IIBC_glc"/>
</dbReference>
<proteinExistence type="predicted"/>
<evidence type="ECO:0000256" key="5">
    <source>
        <dbReference type="ARBA" id="ARBA00022475"/>
    </source>
</evidence>
<evidence type="ECO:0000259" key="18">
    <source>
        <dbReference type="PROSITE" id="PS51103"/>
    </source>
</evidence>
<keyword evidence="11 16" id="KW-1133">Transmembrane helix</keyword>
<dbReference type="NCBIfam" id="NF008301">
    <property type="entry name" value="PRK11089.1"/>
    <property type="match status" value="1"/>
</dbReference>
<evidence type="ECO:0000256" key="6">
    <source>
        <dbReference type="ARBA" id="ARBA00022597"/>
    </source>
</evidence>
<evidence type="ECO:0000256" key="11">
    <source>
        <dbReference type="ARBA" id="ARBA00022989"/>
    </source>
</evidence>
<protein>
    <recommendedName>
        <fullName evidence="3">PTS system glucose-specific EIICB component</fullName>
        <ecNumber evidence="2">2.7.1.199</ecNumber>
    </recommendedName>
    <alternativeName>
        <fullName evidence="13">EIICB-Glc</fullName>
    </alternativeName>
</protein>
<feature type="transmembrane region" description="Helical" evidence="16">
    <location>
        <begin position="358"/>
        <end position="380"/>
    </location>
</feature>
<feature type="transmembrane region" description="Helical" evidence="16">
    <location>
        <begin position="152"/>
        <end position="172"/>
    </location>
</feature>
<dbReference type="GO" id="GO:0016740">
    <property type="term" value="F:transferase activity"/>
    <property type="evidence" value="ECO:0007669"/>
    <property type="project" value="UniProtKB-KW"/>
</dbReference>
<comment type="catalytic activity">
    <reaction evidence="14">
        <text>N(pros)-phospho-L-histidyl-[protein] + D-glucose(out) = D-glucose 6-phosphate(in) + L-histidyl-[protein]</text>
        <dbReference type="Rhea" id="RHEA:33367"/>
        <dbReference type="Rhea" id="RHEA-COMP:9745"/>
        <dbReference type="Rhea" id="RHEA-COMP:9746"/>
        <dbReference type="ChEBI" id="CHEBI:4167"/>
        <dbReference type="ChEBI" id="CHEBI:29979"/>
        <dbReference type="ChEBI" id="CHEBI:61548"/>
        <dbReference type="ChEBI" id="CHEBI:64837"/>
        <dbReference type="EC" id="2.7.1.199"/>
    </reaction>
</comment>
<organism evidence="19 20">
    <name type="scientific">Caballeronia jiangsuensis</name>
    <dbReference type="NCBI Taxonomy" id="1458357"/>
    <lineage>
        <taxon>Bacteria</taxon>
        <taxon>Pseudomonadati</taxon>
        <taxon>Pseudomonadota</taxon>
        <taxon>Betaproteobacteria</taxon>
        <taxon>Burkholderiales</taxon>
        <taxon>Burkholderiaceae</taxon>
        <taxon>Caballeronia</taxon>
    </lineage>
</organism>
<dbReference type="Proteomes" id="UP001629462">
    <property type="component" value="Unassembled WGS sequence"/>
</dbReference>
<dbReference type="EMBL" id="JAQQDB010000051">
    <property type="protein sequence ID" value="MFM0522430.1"/>
    <property type="molecule type" value="Genomic_DNA"/>
</dbReference>
<accession>A0ABW9CXL4</accession>
<dbReference type="InterPro" id="IPR036878">
    <property type="entry name" value="Glu_permease_IIB"/>
</dbReference>
<evidence type="ECO:0000256" key="9">
    <source>
        <dbReference type="ARBA" id="ARBA00022692"/>
    </source>
</evidence>
<dbReference type="PANTHER" id="PTHR30009">
    <property type="entry name" value="CYTOCHROME C-TYPE SYNTHESIS PROTEIN AND PTS TRANSMEMBRANE COMPONENT"/>
    <property type="match status" value="1"/>
</dbReference>
<evidence type="ECO:0000313" key="20">
    <source>
        <dbReference type="Proteomes" id="UP001629462"/>
    </source>
</evidence>
<dbReference type="Pfam" id="PF02378">
    <property type="entry name" value="PTS_EIIC"/>
    <property type="match status" value="1"/>
</dbReference>
<feature type="active site" description="Phosphocysteine intermediate; for EIIB activity" evidence="15">
    <location>
        <position position="427"/>
    </location>
</feature>
<dbReference type="CDD" id="cd00212">
    <property type="entry name" value="PTS_IIB_glc"/>
    <property type="match status" value="1"/>
</dbReference>
<dbReference type="InterPro" id="IPR018113">
    <property type="entry name" value="PTrfase_EIIB_Cys"/>
</dbReference>
<feature type="transmembrane region" description="Helical" evidence="16">
    <location>
        <begin position="55"/>
        <end position="73"/>
    </location>
</feature>
<feature type="transmembrane region" description="Helical" evidence="16">
    <location>
        <begin position="303"/>
        <end position="327"/>
    </location>
</feature>
<dbReference type="NCBIfam" id="TIGR00826">
    <property type="entry name" value="EIIB_glc"/>
    <property type="match status" value="1"/>
</dbReference>
<feature type="transmembrane region" description="Helical" evidence="16">
    <location>
        <begin position="16"/>
        <end position="35"/>
    </location>
</feature>
<evidence type="ECO:0000256" key="8">
    <source>
        <dbReference type="ARBA" id="ARBA00022683"/>
    </source>
</evidence>
<evidence type="ECO:0000259" key="17">
    <source>
        <dbReference type="PROSITE" id="PS51098"/>
    </source>
</evidence>
<sequence>MFKNAFGVVQKVGKSLMLPVAVLPVAGLLLGLGATDFHGYVPAIILELMKNAGDVIFGNLPLIFAIGVALGFTENDGVSGIAATIGYLVMTATLGVIAKVEGVETSLIMGIPSIQTGVFGGILAGGLAAWMFNRYYRISLPAYLGFFAGKRFVPIVTAIGSIVLGAVLSVVWPPIGGVIKAFSQWAAVSDPRTAATVYGFVERLLIPFGLHHIWNVPFFFEAGSFLDPTTGKVVHGDINRFFAGDPTAGILSGAFLFKMFGLPAAAIAIWHCAKPEKKVAVGGMMVSAALTSFLTGITEPIEFAFLFVAPVLYFIHACLAASAQFVANTLNMHMGFTFSQGAIDFLMFNLIGNKATHAWYVFILGPIYAAIYYCVFRFVITRFNMKTPGREDDTVATAALSTGPGGRSRDLVLAFGGRSNIKSLDACITRLRISVNDPSLVDDARLKALGAAGVVRVGNGVQAIFGPLSENMKTDMQEYLKSAGSDADLPVAGVTAAAPEAVPAPAAVAAQDTAQQKARAEKIRAALGGAANILKLEPLAATRLRVALGDASRLDGAALKAAGVPATQALANGEVDLIVGLEAENLAGAMR</sequence>